<name>L8WIX5_THACA</name>
<protein>
    <submittedName>
        <fullName evidence="2">Uncharacterized protein</fullName>
    </submittedName>
</protein>
<feature type="transmembrane region" description="Helical" evidence="1">
    <location>
        <begin position="45"/>
        <end position="65"/>
    </location>
</feature>
<dbReference type="AlphaFoldDB" id="L8WIX5"/>
<evidence type="ECO:0000313" key="3">
    <source>
        <dbReference type="Proteomes" id="UP000011668"/>
    </source>
</evidence>
<keyword evidence="1" id="KW-1133">Transmembrane helix</keyword>
<comment type="caution">
    <text evidence="2">The sequence shown here is derived from an EMBL/GenBank/DDBJ whole genome shotgun (WGS) entry which is preliminary data.</text>
</comment>
<dbReference type="Proteomes" id="UP000011668">
    <property type="component" value="Unassembled WGS sequence"/>
</dbReference>
<evidence type="ECO:0000256" key="1">
    <source>
        <dbReference type="SAM" id="Phobius"/>
    </source>
</evidence>
<keyword evidence="1" id="KW-0812">Transmembrane</keyword>
<proteinExistence type="predicted"/>
<accession>L8WIX5</accession>
<organism evidence="2 3">
    <name type="scientific">Thanatephorus cucumeris (strain AG1-IA)</name>
    <name type="common">Rice sheath blight fungus</name>
    <name type="synonym">Rhizoctonia solani</name>
    <dbReference type="NCBI Taxonomy" id="983506"/>
    <lineage>
        <taxon>Eukaryota</taxon>
        <taxon>Fungi</taxon>
        <taxon>Dikarya</taxon>
        <taxon>Basidiomycota</taxon>
        <taxon>Agaricomycotina</taxon>
        <taxon>Agaricomycetes</taxon>
        <taxon>Cantharellales</taxon>
        <taxon>Ceratobasidiaceae</taxon>
        <taxon>Rhizoctonia</taxon>
        <taxon>Rhizoctonia solani AG-1</taxon>
    </lineage>
</organism>
<gene>
    <name evidence="2" type="ORF">AG1IA_09686</name>
</gene>
<dbReference type="HOGENOM" id="CLU_2832932_0_0_1"/>
<keyword evidence="1" id="KW-0472">Membrane</keyword>
<keyword evidence="3" id="KW-1185">Reference proteome</keyword>
<evidence type="ECO:0000313" key="2">
    <source>
        <dbReference type="EMBL" id="ELU36284.1"/>
    </source>
</evidence>
<sequence length="66" mass="7419">MRRVDSWAMVSWLAVQAGARRMVLHNKLWIEYSVRQHSPHLCVDVAILAVVTSYLAGVQGLISWAA</sequence>
<reference evidence="2 3" key="1">
    <citation type="journal article" date="2013" name="Nat. Commun.">
        <title>The evolution and pathogenic mechanisms of the rice sheath blight pathogen.</title>
        <authorList>
            <person name="Zheng A."/>
            <person name="Lin R."/>
            <person name="Xu L."/>
            <person name="Qin P."/>
            <person name="Tang C."/>
            <person name="Ai P."/>
            <person name="Zhang D."/>
            <person name="Liu Y."/>
            <person name="Sun Z."/>
            <person name="Feng H."/>
            <person name="Wang Y."/>
            <person name="Chen Y."/>
            <person name="Liang X."/>
            <person name="Fu R."/>
            <person name="Li Q."/>
            <person name="Zhang J."/>
            <person name="Yu X."/>
            <person name="Xie Z."/>
            <person name="Ding L."/>
            <person name="Guan P."/>
            <person name="Tang J."/>
            <person name="Liang Y."/>
            <person name="Wang S."/>
            <person name="Deng Q."/>
            <person name="Li S."/>
            <person name="Zhu J."/>
            <person name="Wang L."/>
            <person name="Liu H."/>
            <person name="Li P."/>
        </authorList>
    </citation>
    <scope>NUCLEOTIDE SEQUENCE [LARGE SCALE GENOMIC DNA]</scope>
    <source>
        <strain evidence="3">AG-1 IA</strain>
    </source>
</reference>
<dbReference type="EMBL" id="AFRT01003788">
    <property type="protein sequence ID" value="ELU36284.1"/>
    <property type="molecule type" value="Genomic_DNA"/>
</dbReference>